<dbReference type="GO" id="GO:0070682">
    <property type="term" value="P:proteasome regulatory particle assembly"/>
    <property type="evidence" value="ECO:0007669"/>
    <property type="project" value="InterPro"/>
</dbReference>
<organism evidence="2 3">
    <name type="scientific">Babesia divergens</name>
    <dbReference type="NCBI Taxonomy" id="32595"/>
    <lineage>
        <taxon>Eukaryota</taxon>
        <taxon>Sar</taxon>
        <taxon>Alveolata</taxon>
        <taxon>Apicomplexa</taxon>
        <taxon>Aconoidasida</taxon>
        <taxon>Piroplasmida</taxon>
        <taxon>Babesiidae</taxon>
        <taxon>Babesia</taxon>
    </lineage>
</organism>
<dbReference type="AlphaFoldDB" id="A0AAD9GHD3"/>
<dbReference type="EMBL" id="JAHBMH010000024">
    <property type="protein sequence ID" value="KAK1938443.1"/>
    <property type="molecule type" value="Genomic_DNA"/>
</dbReference>
<dbReference type="InterPro" id="IPR040815">
    <property type="entry name" value="Nas2_N"/>
</dbReference>
<reference evidence="2" key="1">
    <citation type="journal article" date="2014" name="Nucleic Acids Res.">
        <title>The evolutionary dynamics of variant antigen genes in Babesia reveal a history of genomic innovation underlying host-parasite interaction.</title>
        <authorList>
            <person name="Jackson A.P."/>
            <person name="Otto T.D."/>
            <person name="Darby A."/>
            <person name="Ramaprasad A."/>
            <person name="Xia D."/>
            <person name="Echaide I.E."/>
            <person name="Farber M."/>
            <person name="Gahlot S."/>
            <person name="Gamble J."/>
            <person name="Gupta D."/>
            <person name="Gupta Y."/>
            <person name="Jackson L."/>
            <person name="Malandrin L."/>
            <person name="Malas T.B."/>
            <person name="Moussa E."/>
            <person name="Nair M."/>
            <person name="Reid A.J."/>
            <person name="Sanders M."/>
            <person name="Sharma J."/>
            <person name="Tracey A."/>
            <person name="Quail M.A."/>
            <person name="Weir W."/>
            <person name="Wastling J.M."/>
            <person name="Hall N."/>
            <person name="Willadsen P."/>
            <person name="Lingelbach K."/>
            <person name="Shiels B."/>
            <person name="Tait A."/>
            <person name="Berriman M."/>
            <person name="Allred D.R."/>
            <person name="Pain A."/>
        </authorList>
    </citation>
    <scope>NUCLEOTIDE SEQUENCE</scope>
    <source>
        <strain evidence="2">1802A</strain>
    </source>
</reference>
<dbReference type="PANTHER" id="PTHR12651">
    <property type="entry name" value="26S PROTEASOME NON-ATPASE REGULATORY SUBUNIT 9"/>
    <property type="match status" value="1"/>
</dbReference>
<dbReference type="InterPro" id="IPR035269">
    <property type="entry name" value="PSMD9"/>
</dbReference>
<keyword evidence="2" id="KW-0647">Proteasome</keyword>
<reference evidence="2" key="2">
    <citation type="submission" date="2021-05" db="EMBL/GenBank/DDBJ databases">
        <authorList>
            <person name="Pain A."/>
        </authorList>
    </citation>
    <scope>NUCLEOTIDE SEQUENCE</scope>
    <source>
        <strain evidence="2">1802A</strain>
    </source>
</reference>
<dbReference type="GO" id="GO:0005634">
    <property type="term" value="C:nucleus"/>
    <property type="evidence" value="ECO:0007669"/>
    <property type="project" value="TreeGrafter"/>
</dbReference>
<evidence type="ECO:0000313" key="3">
    <source>
        <dbReference type="Proteomes" id="UP001195914"/>
    </source>
</evidence>
<dbReference type="Proteomes" id="UP001195914">
    <property type="component" value="Unassembled WGS sequence"/>
</dbReference>
<keyword evidence="3" id="KW-1185">Reference proteome</keyword>
<protein>
    <submittedName>
        <fullName evidence="2">26S proteasome non-ATPase regulatory subunit 9</fullName>
    </submittedName>
</protein>
<evidence type="ECO:0000313" key="2">
    <source>
        <dbReference type="EMBL" id="KAK1938443.1"/>
    </source>
</evidence>
<sequence length="87" mass="10123">MDNINVLIKKKEDIETEMEALISFLNSDECKNVGMKGALVDNEQFPRSDIDIYAVRDARHRVYCLQNDYKSVEAEIEKALHQIHQKL</sequence>
<gene>
    <name evidence="2" type="ORF">X943_001242</name>
</gene>
<name>A0AAD9GHD3_BABDI</name>
<accession>A0AAD9GHD3</accession>
<dbReference type="Pfam" id="PF18265">
    <property type="entry name" value="Nas2_N"/>
    <property type="match status" value="1"/>
</dbReference>
<feature type="domain" description="Nas2 N-terminal" evidence="1">
    <location>
        <begin position="5"/>
        <end position="85"/>
    </location>
</feature>
<dbReference type="Gene3D" id="6.10.140.1710">
    <property type="match status" value="1"/>
</dbReference>
<proteinExistence type="predicted"/>
<dbReference type="GO" id="GO:0005737">
    <property type="term" value="C:cytoplasm"/>
    <property type="evidence" value="ECO:0007669"/>
    <property type="project" value="TreeGrafter"/>
</dbReference>
<evidence type="ECO:0000259" key="1">
    <source>
        <dbReference type="Pfam" id="PF18265"/>
    </source>
</evidence>
<dbReference type="GO" id="GO:0000502">
    <property type="term" value="C:proteasome complex"/>
    <property type="evidence" value="ECO:0007669"/>
    <property type="project" value="UniProtKB-KW"/>
</dbReference>
<comment type="caution">
    <text evidence="2">The sequence shown here is derived from an EMBL/GenBank/DDBJ whole genome shotgun (WGS) entry which is preliminary data.</text>
</comment>
<dbReference type="PANTHER" id="PTHR12651:SF1">
    <property type="entry name" value="26S PROTEASOME NON-ATPASE REGULATORY SUBUNIT 9"/>
    <property type="match status" value="1"/>
</dbReference>